<dbReference type="InterPro" id="IPR016187">
    <property type="entry name" value="CTDL_fold"/>
</dbReference>
<dbReference type="InterPro" id="IPR001304">
    <property type="entry name" value="C-type_lectin-like"/>
</dbReference>
<evidence type="ECO:0000313" key="3">
    <source>
        <dbReference type="Proteomes" id="UP001497623"/>
    </source>
</evidence>
<dbReference type="AlphaFoldDB" id="A0AAV2RYH9"/>
<accession>A0AAV2RYH9</accession>
<sequence>GFDDRTITSAGVRAQIGCHEGFFMSKGSKECFKIFMDLPRSWYDSKKKCKAEGLLTAMPSDAVAVSLRKDLLEKYGEVCNVWLDARGNGSKMVWQHDRTELRDNNSLWWPGSRGVTISHCLFLAVWETDRNRHPRRPYGSNSCSNSFYTLCKVRME</sequence>
<dbReference type="EMBL" id="CAXKWB010036245">
    <property type="protein sequence ID" value="CAL4147787.1"/>
    <property type="molecule type" value="Genomic_DNA"/>
</dbReference>
<comment type="caution">
    <text evidence="2">The sequence shown here is derived from an EMBL/GenBank/DDBJ whole genome shotgun (WGS) entry which is preliminary data.</text>
</comment>
<protein>
    <recommendedName>
        <fullName evidence="1">C-type lectin domain-containing protein</fullName>
    </recommendedName>
</protein>
<keyword evidence="3" id="KW-1185">Reference proteome</keyword>
<dbReference type="Gene3D" id="3.10.100.10">
    <property type="entry name" value="Mannose-Binding Protein A, subunit A"/>
    <property type="match status" value="1"/>
</dbReference>
<name>A0AAV2RYH9_MEGNR</name>
<feature type="domain" description="C-type lectin" evidence="1">
    <location>
        <begin position="27"/>
        <end position="152"/>
    </location>
</feature>
<evidence type="ECO:0000313" key="2">
    <source>
        <dbReference type="EMBL" id="CAL4147787.1"/>
    </source>
</evidence>
<feature type="non-terminal residue" evidence="2">
    <location>
        <position position="1"/>
    </location>
</feature>
<reference evidence="2 3" key="1">
    <citation type="submission" date="2024-05" db="EMBL/GenBank/DDBJ databases">
        <authorList>
            <person name="Wallberg A."/>
        </authorList>
    </citation>
    <scope>NUCLEOTIDE SEQUENCE [LARGE SCALE GENOMIC DNA]</scope>
</reference>
<dbReference type="PROSITE" id="PS50041">
    <property type="entry name" value="C_TYPE_LECTIN_2"/>
    <property type="match status" value="1"/>
</dbReference>
<dbReference type="SUPFAM" id="SSF56436">
    <property type="entry name" value="C-type lectin-like"/>
    <property type="match status" value="1"/>
</dbReference>
<gene>
    <name evidence="2" type="ORF">MNOR_LOCUS30121</name>
</gene>
<proteinExistence type="predicted"/>
<organism evidence="2 3">
    <name type="scientific">Meganyctiphanes norvegica</name>
    <name type="common">Northern krill</name>
    <name type="synonym">Thysanopoda norvegica</name>
    <dbReference type="NCBI Taxonomy" id="48144"/>
    <lineage>
        <taxon>Eukaryota</taxon>
        <taxon>Metazoa</taxon>
        <taxon>Ecdysozoa</taxon>
        <taxon>Arthropoda</taxon>
        <taxon>Crustacea</taxon>
        <taxon>Multicrustacea</taxon>
        <taxon>Malacostraca</taxon>
        <taxon>Eumalacostraca</taxon>
        <taxon>Eucarida</taxon>
        <taxon>Euphausiacea</taxon>
        <taxon>Euphausiidae</taxon>
        <taxon>Meganyctiphanes</taxon>
    </lineage>
</organism>
<dbReference type="InterPro" id="IPR016186">
    <property type="entry name" value="C-type_lectin-like/link_sf"/>
</dbReference>
<dbReference type="Proteomes" id="UP001497623">
    <property type="component" value="Unassembled WGS sequence"/>
</dbReference>
<evidence type="ECO:0000259" key="1">
    <source>
        <dbReference type="PROSITE" id="PS50041"/>
    </source>
</evidence>